<protein>
    <recommendedName>
        <fullName evidence="3">Competence protein ComFB</fullName>
    </recommendedName>
</protein>
<name>A0ABN3ZE63_BACA1</name>
<dbReference type="RefSeq" id="WP_003326719.1">
    <property type="nucleotide sequence ID" value="NC_014639.1"/>
</dbReference>
<gene>
    <name evidence="1" type="ordered locus">BATR1942_15625</name>
</gene>
<organism evidence="1 2">
    <name type="scientific">Bacillus atrophaeus (strain 1942)</name>
    <dbReference type="NCBI Taxonomy" id="720555"/>
    <lineage>
        <taxon>Bacteria</taxon>
        <taxon>Bacillati</taxon>
        <taxon>Bacillota</taxon>
        <taxon>Bacilli</taxon>
        <taxon>Bacillales</taxon>
        <taxon>Bacillaceae</taxon>
        <taxon>Bacillus</taxon>
    </lineage>
</organism>
<sequence>MLVNSKEIVMKELLDRYIDQLHMKCTCPICKNDVLALSLNQVKPSYVTDKKKIAYNKAELVDKQKNTAMLVILAESAAIVSAGPGDNCVTKKREEQKS</sequence>
<dbReference type="Pfam" id="PF10719">
    <property type="entry name" value="ComFB"/>
    <property type="match status" value="1"/>
</dbReference>
<dbReference type="EMBL" id="CP002207">
    <property type="protein sequence ID" value="ADP34044.1"/>
    <property type="molecule type" value="Genomic_DNA"/>
</dbReference>
<dbReference type="Proteomes" id="UP000006867">
    <property type="component" value="Chromosome"/>
</dbReference>
<evidence type="ECO:0000313" key="1">
    <source>
        <dbReference type="EMBL" id="ADP34044.1"/>
    </source>
</evidence>
<reference evidence="1 2" key="1">
    <citation type="journal article" date="2011" name="Front. Microbiol.">
        <title>Genomic signatures of strain selection and enhancement in Bacillus atrophaeus var. globigii, a historical biowarfare simulant.</title>
        <authorList>
            <person name="Gibbons H.S."/>
            <person name="Broomall S.M."/>
            <person name="McNew L.A."/>
            <person name="Daligault H."/>
            <person name="Chapman C."/>
            <person name="Bruce D."/>
            <person name="Karavis M."/>
            <person name="Krepps M."/>
            <person name="McGregor P.A."/>
            <person name="Hong C."/>
            <person name="Park K.H."/>
            <person name="Akmal A."/>
            <person name="Feldman A."/>
            <person name="Lin J.S."/>
            <person name="Chang W.E."/>
            <person name="Higgs B.W."/>
            <person name="Demirev P."/>
            <person name="Lindquist J."/>
            <person name="Liem A."/>
            <person name="Fochler E."/>
            <person name="Read T.D."/>
            <person name="Tapia R."/>
            <person name="Johnson S."/>
            <person name="Bishop-Lilly K.A."/>
            <person name="Detter C."/>
            <person name="Han C."/>
            <person name="Sozhamannan S."/>
            <person name="Rosenzweig C.N."/>
            <person name="Skowronski E.W."/>
        </authorList>
    </citation>
    <scope>NUCLEOTIDE SEQUENCE [LARGE SCALE GENOMIC DNA]</scope>
    <source>
        <strain evidence="1 2">1942</strain>
    </source>
</reference>
<accession>A0ABN3ZE63</accession>
<proteinExistence type="predicted"/>
<dbReference type="InterPro" id="IPR019657">
    <property type="entry name" value="ComFB"/>
</dbReference>
<evidence type="ECO:0000313" key="2">
    <source>
        <dbReference type="Proteomes" id="UP000006867"/>
    </source>
</evidence>
<keyword evidence="2" id="KW-1185">Reference proteome</keyword>
<evidence type="ECO:0008006" key="3">
    <source>
        <dbReference type="Google" id="ProtNLM"/>
    </source>
</evidence>